<sequence>MAPPTPTSTPTRKEQAILGREIPGDEDTPEAKRPETIECPFCGSRNNCLEATDVDLTLCFEEI</sequence>
<name>A0A7C8V2U0_ORBOL</name>
<feature type="region of interest" description="Disordered" evidence="1">
    <location>
        <begin position="1"/>
        <end position="32"/>
    </location>
</feature>
<dbReference type="AlphaFoldDB" id="A0A7C8V2U0"/>
<proteinExistence type="predicted"/>
<accession>A0A7C8V2U0</accession>
<dbReference type="Proteomes" id="UP000472727">
    <property type="component" value="Unassembled WGS sequence"/>
</dbReference>
<evidence type="ECO:0000313" key="2">
    <source>
        <dbReference type="EMBL" id="KAF3228742.1"/>
    </source>
</evidence>
<evidence type="ECO:0000256" key="1">
    <source>
        <dbReference type="SAM" id="MobiDB-lite"/>
    </source>
</evidence>
<reference evidence="2 3" key="1">
    <citation type="submission" date="2019-06" db="EMBL/GenBank/DDBJ databases">
        <authorList>
            <person name="Palmer J.M."/>
        </authorList>
    </citation>
    <scope>NUCLEOTIDE SEQUENCE [LARGE SCALE GENOMIC DNA]</scope>
    <source>
        <strain evidence="2 3">TWF106</strain>
    </source>
</reference>
<protein>
    <submittedName>
        <fullName evidence="2">Uncharacterized protein</fullName>
    </submittedName>
</protein>
<organism evidence="2 3">
    <name type="scientific">Orbilia oligospora</name>
    <name type="common">Nematode-trapping fungus</name>
    <name type="synonym">Arthrobotrys oligospora</name>
    <dbReference type="NCBI Taxonomy" id="2813651"/>
    <lineage>
        <taxon>Eukaryota</taxon>
        <taxon>Fungi</taxon>
        <taxon>Dikarya</taxon>
        <taxon>Ascomycota</taxon>
        <taxon>Pezizomycotina</taxon>
        <taxon>Orbiliomycetes</taxon>
        <taxon>Orbiliales</taxon>
        <taxon>Orbiliaceae</taxon>
        <taxon>Orbilia</taxon>
    </lineage>
</organism>
<evidence type="ECO:0000313" key="3">
    <source>
        <dbReference type="Proteomes" id="UP000472727"/>
    </source>
</evidence>
<gene>
    <name evidence="2" type="ORF">TWF106_006261</name>
</gene>
<dbReference type="EMBL" id="WIWS01000003">
    <property type="protein sequence ID" value="KAF3228742.1"/>
    <property type="molecule type" value="Genomic_DNA"/>
</dbReference>
<comment type="caution">
    <text evidence="2">The sequence shown here is derived from an EMBL/GenBank/DDBJ whole genome shotgun (WGS) entry which is preliminary data.</text>
</comment>